<sequence>MRVLRYVYIVQCSAWTSKRTDGCTSARTPQLPRRKRRSSSKHVTPRRRRRQRREKKPSRARTIRARRHEARHEALKLWVKLSERNARIGQRWSATPSASQSPVCRPSHSLMILQLCMATWTSRDETGLKENVGSGLSRGLEQITSTESRVSGGDAEETEA</sequence>
<evidence type="ECO:0000313" key="2">
    <source>
        <dbReference type="EMBL" id="CAB0036049.1"/>
    </source>
</evidence>
<evidence type="ECO:0000313" key="3">
    <source>
        <dbReference type="Proteomes" id="UP000479190"/>
    </source>
</evidence>
<gene>
    <name evidence="2" type="ORF">TBRA_LOCUS7931</name>
</gene>
<evidence type="ECO:0000256" key="1">
    <source>
        <dbReference type="SAM" id="MobiDB-lite"/>
    </source>
</evidence>
<feature type="region of interest" description="Disordered" evidence="1">
    <location>
        <begin position="19"/>
        <end position="67"/>
    </location>
</feature>
<reference evidence="2 3" key="1">
    <citation type="submission" date="2020-02" db="EMBL/GenBank/DDBJ databases">
        <authorList>
            <person name="Ferguson B K."/>
        </authorList>
    </citation>
    <scope>NUCLEOTIDE SEQUENCE [LARGE SCALE GENOMIC DNA]</scope>
</reference>
<dbReference type="AlphaFoldDB" id="A0A6H5IDC0"/>
<organism evidence="2 3">
    <name type="scientific">Trichogramma brassicae</name>
    <dbReference type="NCBI Taxonomy" id="86971"/>
    <lineage>
        <taxon>Eukaryota</taxon>
        <taxon>Metazoa</taxon>
        <taxon>Ecdysozoa</taxon>
        <taxon>Arthropoda</taxon>
        <taxon>Hexapoda</taxon>
        <taxon>Insecta</taxon>
        <taxon>Pterygota</taxon>
        <taxon>Neoptera</taxon>
        <taxon>Endopterygota</taxon>
        <taxon>Hymenoptera</taxon>
        <taxon>Apocrita</taxon>
        <taxon>Proctotrupomorpha</taxon>
        <taxon>Chalcidoidea</taxon>
        <taxon>Trichogrammatidae</taxon>
        <taxon>Trichogramma</taxon>
    </lineage>
</organism>
<dbReference type="EMBL" id="CADCXV010000806">
    <property type="protein sequence ID" value="CAB0036049.1"/>
    <property type="molecule type" value="Genomic_DNA"/>
</dbReference>
<protein>
    <submittedName>
        <fullName evidence="2">Uncharacterized protein</fullName>
    </submittedName>
</protein>
<feature type="compositionally biased region" description="Basic residues" evidence="1">
    <location>
        <begin position="32"/>
        <end position="67"/>
    </location>
</feature>
<feature type="region of interest" description="Disordered" evidence="1">
    <location>
        <begin position="131"/>
        <end position="160"/>
    </location>
</feature>
<keyword evidence="3" id="KW-1185">Reference proteome</keyword>
<accession>A0A6H5IDC0</accession>
<dbReference type="Proteomes" id="UP000479190">
    <property type="component" value="Unassembled WGS sequence"/>
</dbReference>
<feature type="compositionally biased region" description="Polar residues" evidence="1">
    <location>
        <begin position="19"/>
        <end position="28"/>
    </location>
</feature>
<name>A0A6H5IDC0_9HYME</name>
<proteinExistence type="predicted"/>